<reference evidence="2" key="1">
    <citation type="submission" date="2012-06" db="EMBL/GenBank/DDBJ databases">
        <title>Complete sequence of chromosome of Desulfomonile tiedjei DSM 6799.</title>
        <authorList>
            <person name="Lucas S."/>
            <person name="Copeland A."/>
            <person name="Lapidus A."/>
            <person name="Glavina del Rio T."/>
            <person name="Dalin E."/>
            <person name="Tice H."/>
            <person name="Bruce D."/>
            <person name="Goodwin L."/>
            <person name="Pitluck S."/>
            <person name="Peters L."/>
            <person name="Ovchinnikova G."/>
            <person name="Zeytun A."/>
            <person name="Lu M."/>
            <person name="Kyrpides N."/>
            <person name="Mavromatis K."/>
            <person name="Ivanova N."/>
            <person name="Brettin T."/>
            <person name="Detter J.C."/>
            <person name="Han C."/>
            <person name="Larimer F."/>
            <person name="Land M."/>
            <person name="Hauser L."/>
            <person name="Markowitz V."/>
            <person name="Cheng J.-F."/>
            <person name="Hugenholtz P."/>
            <person name="Woyke T."/>
            <person name="Wu D."/>
            <person name="Spring S."/>
            <person name="Schroeder M."/>
            <person name="Brambilla E."/>
            <person name="Klenk H.-P."/>
            <person name="Eisen J.A."/>
        </authorList>
    </citation>
    <scope>NUCLEOTIDE SEQUENCE [LARGE SCALE GENOMIC DNA]</scope>
    <source>
        <strain evidence="2">ATCC 49306 / DSM 6799 / DCB-1</strain>
    </source>
</reference>
<protein>
    <recommendedName>
        <fullName evidence="3">DUF721 domain-containing protein</fullName>
    </recommendedName>
</protein>
<organism evidence="1 2">
    <name type="scientific">Desulfomonile tiedjei (strain ATCC 49306 / DSM 6799 / DCB-1)</name>
    <dbReference type="NCBI Taxonomy" id="706587"/>
    <lineage>
        <taxon>Bacteria</taxon>
        <taxon>Pseudomonadati</taxon>
        <taxon>Thermodesulfobacteriota</taxon>
        <taxon>Desulfomonilia</taxon>
        <taxon>Desulfomonilales</taxon>
        <taxon>Desulfomonilaceae</taxon>
        <taxon>Desulfomonile</taxon>
    </lineage>
</organism>
<dbReference type="STRING" id="706587.Desti_3591"/>
<dbReference type="InterPro" id="IPR007922">
    <property type="entry name" value="DciA-like"/>
</dbReference>
<gene>
    <name evidence="1" type="ordered locus">Desti_3591</name>
</gene>
<proteinExistence type="predicted"/>
<evidence type="ECO:0008006" key="3">
    <source>
        <dbReference type="Google" id="ProtNLM"/>
    </source>
</evidence>
<dbReference type="RefSeq" id="WP_014811367.1">
    <property type="nucleotide sequence ID" value="NC_018025.1"/>
</dbReference>
<name>I4C9J8_DESTA</name>
<accession>I4C9J8</accession>
<evidence type="ECO:0000313" key="2">
    <source>
        <dbReference type="Proteomes" id="UP000006055"/>
    </source>
</evidence>
<dbReference type="PANTHER" id="PTHR36456">
    <property type="entry name" value="UPF0232 PROTEIN SCO3875"/>
    <property type="match status" value="1"/>
</dbReference>
<sequence length="164" mass="18538">MKRNRLKEPVKAGSVLGKLLSEFGLQNALSKHALVKLWPKIVDAPIARHAKAERVAGSTLHVIVDSSVWMNELSAVKTVLIEKLNEHVKGREAAITDIRFHQRSWAKQEPQTSSNAQPQELTPEDVRMVRTLLEPVRDAGVKEVIRRILEKDALLKRTTRSEEK</sequence>
<dbReference type="Pfam" id="PF05258">
    <property type="entry name" value="DciA"/>
    <property type="match status" value="1"/>
</dbReference>
<dbReference type="PANTHER" id="PTHR36456:SF1">
    <property type="entry name" value="UPF0232 PROTEIN SCO3875"/>
    <property type="match status" value="1"/>
</dbReference>
<dbReference type="Proteomes" id="UP000006055">
    <property type="component" value="Chromosome"/>
</dbReference>
<dbReference type="eggNOG" id="COG5512">
    <property type="taxonomic scope" value="Bacteria"/>
</dbReference>
<dbReference type="HOGENOM" id="CLU_1616374_0_0_7"/>
<dbReference type="OrthoDB" id="5516926at2"/>
<dbReference type="KEGG" id="dti:Desti_3591"/>
<keyword evidence="2" id="KW-1185">Reference proteome</keyword>
<evidence type="ECO:0000313" key="1">
    <source>
        <dbReference type="EMBL" id="AFM26239.1"/>
    </source>
</evidence>
<dbReference type="AlphaFoldDB" id="I4C9J8"/>
<dbReference type="EMBL" id="CP003360">
    <property type="protein sequence ID" value="AFM26239.1"/>
    <property type="molecule type" value="Genomic_DNA"/>
</dbReference>